<comment type="similarity">
    <text evidence="3">In the N-terminal section; belongs to the NADH:flavin oxidoreductase/NADH oxidase family.</text>
</comment>
<dbReference type="PRINTS" id="PR00469">
    <property type="entry name" value="PNDRDTASEII"/>
</dbReference>
<dbReference type="OrthoDB" id="9784632at2"/>
<dbReference type="PANTHER" id="PTHR42917:SF2">
    <property type="entry name" value="2,4-DIENOYL-COA REDUCTASE [(2E)-ENOYL-COA-PRODUCING]"/>
    <property type="match status" value="1"/>
</dbReference>
<keyword evidence="6" id="KW-0479">Metal-binding</keyword>
<dbReference type="STRING" id="1603606.DSOUD_2004"/>
<evidence type="ECO:0000256" key="9">
    <source>
        <dbReference type="ARBA" id="ARBA00023014"/>
    </source>
</evidence>
<keyword evidence="13" id="KW-1185">Reference proteome</keyword>
<sequence>MPDPLFEPIFINGLEIKNRILMPAMHLNMCRNYEVSDRLVDFYSERARGGVGMITVGYASVDELSAHPAHIGAHRDEYIPGLTRLAAAIREGGARASVQINHAGRYNHSFFLLGKKPVAPSAVPSRLTGETPRALELDEIGEIIQNFAAAAARVKEAGFDAVEVLCGTGYLISEFLSPVTNHRTDHYGGSLENRMRFAVEVLEAVRRAVGSDFPLLVRLNGNDFMPGGIGRKDLQKFAVQMAESGADALSVNVGWHEAPIPQIVTKVPRGVFGYLARGIRDLVSVPVIASHRINDPATAREMIALGECDLVAMGRALIADPYLPLKALEGREDQIVHCVACGQGCFDNLFKMKAVECLCNPRAGFEAKTAACRAEKGRRVLVIGGGAAGMSAALAAAESGHDVVLAEGKSRLGGQLCLAGAPPGREEFARLAIDLSAQVAASPVCVRLDTEVDEAFIEAVQPDAVILATGGEPIALPLPGADLPHVVQAWDVLSGKVRAGRRVAIIGGGAVGVETALALAEEGTLSAEALKFLLIHGAESAEDLLELATHGRCEVVLVEMLKELGTNFGKTTRWGMLQDLKRFGVQSHVASRVIEIIPEGICIEKDGERMKIAADTVVMAVGTRSSSALKEVLRKRGIVGQVVGDADKPGMIIDAVHRGFAAGRSVV</sequence>
<comment type="cofactor">
    <cofactor evidence="2">
        <name>[4Fe-4S] cluster</name>
        <dbReference type="ChEBI" id="CHEBI:49883"/>
    </cofactor>
</comment>
<dbReference type="InterPro" id="IPR023753">
    <property type="entry name" value="FAD/NAD-binding_dom"/>
</dbReference>
<dbReference type="SUPFAM" id="SSF51905">
    <property type="entry name" value="FAD/NAD(P)-binding domain"/>
    <property type="match status" value="1"/>
</dbReference>
<feature type="domain" description="FAD/NAD(P)-binding" evidence="11">
    <location>
        <begin position="379"/>
        <end position="631"/>
    </location>
</feature>
<dbReference type="AlphaFoldDB" id="A0A0M4D6W8"/>
<dbReference type="PATRIC" id="fig|1603606.3.peg.2166"/>
<evidence type="ECO:0000256" key="2">
    <source>
        <dbReference type="ARBA" id="ARBA00001966"/>
    </source>
</evidence>
<dbReference type="Gene3D" id="3.50.50.60">
    <property type="entry name" value="FAD/NAD(P)-binding domain"/>
    <property type="match status" value="1"/>
</dbReference>
<evidence type="ECO:0000256" key="5">
    <source>
        <dbReference type="ARBA" id="ARBA00022643"/>
    </source>
</evidence>
<keyword evidence="5" id="KW-0288">FMN</keyword>
<dbReference type="Proteomes" id="UP000057158">
    <property type="component" value="Chromosome"/>
</dbReference>
<dbReference type="PRINTS" id="PR00368">
    <property type="entry name" value="FADPNR"/>
</dbReference>
<feature type="domain" description="NADH:flavin oxidoreductase/NADH oxidase N-terminal" evidence="10">
    <location>
        <begin position="5"/>
        <end position="334"/>
    </location>
</feature>
<evidence type="ECO:0000256" key="3">
    <source>
        <dbReference type="ARBA" id="ARBA00011048"/>
    </source>
</evidence>
<dbReference type="GO" id="GO:0051536">
    <property type="term" value="F:iron-sulfur cluster binding"/>
    <property type="evidence" value="ECO:0007669"/>
    <property type="project" value="UniProtKB-KW"/>
</dbReference>
<evidence type="ECO:0000259" key="11">
    <source>
        <dbReference type="Pfam" id="PF07992"/>
    </source>
</evidence>
<protein>
    <submittedName>
        <fullName evidence="12">2,4-dienoyl-CoA reductase</fullName>
    </submittedName>
</protein>
<keyword evidence="7" id="KW-0560">Oxidoreductase</keyword>
<organism evidence="12 13">
    <name type="scientific">Desulfuromonas soudanensis</name>
    <dbReference type="NCBI Taxonomy" id="1603606"/>
    <lineage>
        <taxon>Bacteria</taxon>
        <taxon>Pseudomonadati</taxon>
        <taxon>Thermodesulfobacteriota</taxon>
        <taxon>Desulfuromonadia</taxon>
        <taxon>Desulfuromonadales</taxon>
        <taxon>Desulfuromonadaceae</taxon>
        <taxon>Desulfuromonas</taxon>
    </lineage>
</organism>
<evidence type="ECO:0000256" key="7">
    <source>
        <dbReference type="ARBA" id="ARBA00023002"/>
    </source>
</evidence>
<gene>
    <name evidence="12" type="ORF">DSOUD_2004</name>
</gene>
<dbReference type="PANTHER" id="PTHR42917">
    <property type="entry name" value="2,4-DIENOYL-COA REDUCTASE"/>
    <property type="match status" value="1"/>
</dbReference>
<dbReference type="GO" id="GO:0046872">
    <property type="term" value="F:metal ion binding"/>
    <property type="evidence" value="ECO:0007669"/>
    <property type="project" value="UniProtKB-KW"/>
</dbReference>
<keyword evidence="9" id="KW-0411">Iron-sulfur</keyword>
<evidence type="ECO:0000256" key="1">
    <source>
        <dbReference type="ARBA" id="ARBA00001917"/>
    </source>
</evidence>
<proteinExistence type="inferred from homology"/>
<keyword evidence="8" id="KW-0408">Iron</keyword>
<dbReference type="InterPro" id="IPR001155">
    <property type="entry name" value="OxRdtase_FMN_N"/>
</dbReference>
<evidence type="ECO:0000256" key="4">
    <source>
        <dbReference type="ARBA" id="ARBA00022630"/>
    </source>
</evidence>
<accession>A0A0M4D6W8</accession>
<dbReference type="InterPro" id="IPR036188">
    <property type="entry name" value="FAD/NAD-bd_sf"/>
</dbReference>
<name>A0A0M4D6W8_9BACT</name>
<dbReference type="EMBL" id="CP010802">
    <property type="protein sequence ID" value="ALC16772.1"/>
    <property type="molecule type" value="Genomic_DNA"/>
</dbReference>
<dbReference type="SUPFAM" id="SSF51395">
    <property type="entry name" value="FMN-linked oxidoreductases"/>
    <property type="match status" value="1"/>
</dbReference>
<dbReference type="Pfam" id="PF07992">
    <property type="entry name" value="Pyr_redox_2"/>
    <property type="match status" value="1"/>
</dbReference>
<dbReference type="KEGG" id="des:DSOUD_2004"/>
<evidence type="ECO:0000256" key="8">
    <source>
        <dbReference type="ARBA" id="ARBA00023004"/>
    </source>
</evidence>
<reference evidence="12 13" key="1">
    <citation type="submission" date="2015-07" db="EMBL/GenBank/DDBJ databases">
        <title>Isolation and Genomic Characterization of a Novel Halophilic Metal-Reducing Deltaproteobacterium from the Deep Subsurface.</title>
        <authorList>
            <person name="Badalamenti J.P."/>
            <person name="Summers Z.M."/>
            <person name="Gralnick J.A."/>
            <person name="Bond D.R."/>
        </authorList>
    </citation>
    <scope>NUCLEOTIDE SEQUENCE [LARGE SCALE GENOMIC DNA]</scope>
    <source>
        <strain evidence="12 13">WTL</strain>
    </source>
</reference>
<dbReference type="InterPro" id="IPR013785">
    <property type="entry name" value="Aldolase_TIM"/>
</dbReference>
<comment type="cofactor">
    <cofactor evidence="1">
        <name>FMN</name>
        <dbReference type="ChEBI" id="CHEBI:58210"/>
    </cofactor>
</comment>
<dbReference type="InterPro" id="IPR051793">
    <property type="entry name" value="NADH:flavin_oxidoreductase"/>
</dbReference>
<evidence type="ECO:0000259" key="10">
    <source>
        <dbReference type="Pfam" id="PF00724"/>
    </source>
</evidence>
<evidence type="ECO:0000313" key="13">
    <source>
        <dbReference type="Proteomes" id="UP000057158"/>
    </source>
</evidence>
<evidence type="ECO:0000256" key="6">
    <source>
        <dbReference type="ARBA" id="ARBA00022723"/>
    </source>
</evidence>
<dbReference type="Gene3D" id="3.40.50.720">
    <property type="entry name" value="NAD(P)-binding Rossmann-like Domain"/>
    <property type="match status" value="1"/>
</dbReference>
<dbReference type="GO" id="GO:0010181">
    <property type="term" value="F:FMN binding"/>
    <property type="evidence" value="ECO:0007669"/>
    <property type="project" value="InterPro"/>
</dbReference>
<dbReference type="CDD" id="cd02803">
    <property type="entry name" value="OYE_like_FMN_family"/>
    <property type="match status" value="1"/>
</dbReference>
<dbReference type="Pfam" id="PF00724">
    <property type="entry name" value="Oxidored_FMN"/>
    <property type="match status" value="1"/>
</dbReference>
<evidence type="ECO:0000313" key="12">
    <source>
        <dbReference type="EMBL" id="ALC16772.1"/>
    </source>
</evidence>
<dbReference type="RefSeq" id="WP_053550841.1">
    <property type="nucleotide sequence ID" value="NZ_CP010802.1"/>
</dbReference>
<dbReference type="GO" id="GO:0016491">
    <property type="term" value="F:oxidoreductase activity"/>
    <property type="evidence" value="ECO:0007669"/>
    <property type="project" value="UniProtKB-KW"/>
</dbReference>
<keyword evidence="4" id="KW-0285">Flavoprotein</keyword>
<dbReference type="Gene3D" id="3.20.20.70">
    <property type="entry name" value="Aldolase class I"/>
    <property type="match status" value="1"/>
</dbReference>